<evidence type="ECO:0000313" key="2">
    <source>
        <dbReference type="EMBL" id="KAJ3559194.1"/>
    </source>
</evidence>
<keyword evidence="3" id="KW-1185">Reference proteome</keyword>
<evidence type="ECO:0000313" key="3">
    <source>
        <dbReference type="Proteomes" id="UP001148614"/>
    </source>
</evidence>
<feature type="region of interest" description="Disordered" evidence="1">
    <location>
        <begin position="16"/>
        <end position="46"/>
    </location>
</feature>
<evidence type="ECO:0000256" key="1">
    <source>
        <dbReference type="SAM" id="MobiDB-lite"/>
    </source>
</evidence>
<feature type="compositionally biased region" description="Low complexity" evidence="1">
    <location>
        <begin position="337"/>
        <end position="361"/>
    </location>
</feature>
<dbReference type="Proteomes" id="UP001148614">
    <property type="component" value="Unassembled WGS sequence"/>
</dbReference>
<sequence>MALPLSLHHDEDRSVLLLTDSEDDDLLPPRRRTPPIDPKTTPETMRQKTKEAAASVPIHPIPAMQPAFSESLMEATNNSGEKKPKLRFGDAKQRRAHLLDSPKGAGLYAGLWRYRTGQKHHELWKLLAQVSFGVYLLLNGIANSNEQVVDILQHHIDEVDEFLETTLEDVKIAIDDVNERIDYLKLPMENMKTFEEMLEDRDFRLQIVNGNEKIEHIIERSTLALEATFKDADEGLRAVKEFAVYLDNQKDKSWRQQRPEFGDIYDAMKGNAQGWYHALIDIQDNASSLDTVLISLSQIVSEMDQKAGEVSRRTRFSVAPFSGPAEPTRSTTHSGEPSLRSFQRRQSPPQSPPTTVSQTPEPLSPAEKEVVFFDEKEVVFPQPPKSPARENTMPELKVPNDDVYLLQPRTYTPQPPEPIPSPMIKSPAISQPPVSPSPGTPGTSTPKRTSLRQRVSLKGGNLPEVIRVPPRNRGEMDSPGLPSIAYQPSPVAHRARESEYVSDLEVQPSYNSPPDVKDSMPLPRFTNTIPSPRSDQQQYFYPVRASPHSPLQQRPHTSATARPYTSHAGNIREQRSAMGMSMLSTVTNAEGQNGQRLKKKKSAFGWLKKAFTLDEEEKEEFRARKQQQATNPYYEAPHVAFKGCVAWKLARHGTDRQDRRAQAEAAADTCIACMHHSTVRRRSCGSMLWHGNGNIGRTPGTSPAKSTGNTEADDARQTRGSTGHTYHKVAEPQYKQGFPLRREANE</sequence>
<reference evidence="2" key="1">
    <citation type="submission" date="2022-07" db="EMBL/GenBank/DDBJ databases">
        <title>Genome Sequence of Xylaria arbuscula.</title>
        <authorList>
            <person name="Buettner E."/>
        </authorList>
    </citation>
    <scope>NUCLEOTIDE SEQUENCE</scope>
    <source>
        <strain evidence="2">VT107</strain>
    </source>
</reference>
<feature type="compositionally biased region" description="Polar residues" evidence="1">
    <location>
        <begin position="699"/>
        <end position="710"/>
    </location>
</feature>
<comment type="caution">
    <text evidence="2">The sequence shown here is derived from an EMBL/GenBank/DDBJ whole genome shotgun (WGS) entry which is preliminary data.</text>
</comment>
<name>A0A9W8N695_9PEZI</name>
<dbReference type="EMBL" id="JANPWZ010002396">
    <property type="protein sequence ID" value="KAJ3559194.1"/>
    <property type="molecule type" value="Genomic_DNA"/>
</dbReference>
<gene>
    <name evidence="2" type="ORF">NPX13_g9568</name>
</gene>
<proteinExistence type="predicted"/>
<protein>
    <submittedName>
        <fullName evidence="2">Uncharacterized protein</fullName>
    </submittedName>
</protein>
<dbReference type="AlphaFoldDB" id="A0A9W8N695"/>
<accession>A0A9W8N695</accession>
<feature type="region of interest" description="Disordered" evidence="1">
    <location>
        <begin position="379"/>
        <end position="497"/>
    </location>
</feature>
<feature type="region of interest" description="Disordered" evidence="1">
    <location>
        <begin position="306"/>
        <end position="366"/>
    </location>
</feature>
<feature type="region of interest" description="Disordered" evidence="1">
    <location>
        <begin position="693"/>
        <end position="746"/>
    </location>
</feature>
<dbReference type="VEuPathDB" id="FungiDB:F4678DRAFT_469067"/>
<organism evidence="2 3">
    <name type="scientific">Xylaria arbuscula</name>
    <dbReference type="NCBI Taxonomy" id="114810"/>
    <lineage>
        <taxon>Eukaryota</taxon>
        <taxon>Fungi</taxon>
        <taxon>Dikarya</taxon>
        <taxon>Ascomycota</taxon>
        <taxon>Pezizomycotina</taxon>
        <taxon>Sordariomycetes</taxon>
        <taxon>Xylariomycetidae</taxon>
        <taxon>Xylariales</taxon>
        <taxon>Xylariaceae</taxon>
        <taxon>Xylaria</taxon>
    </lineage>
</organism>